<dbReference type="RefSeq" id="WP_369311978.1">
    <property type="nucleotide sequence ID" value="NZ_JBEHZE010000001.1"/>
</dbReference>
<name>A0ABV3Z0X4_9PROT</name>
<comment type="caution">
    <text evidence="1">The sequence shown here is derived from an EMBL/GenBank/DDBJ whole genome shotgun (WGS) entry which is preliminary data.</text>
</comment>
<evidence type="ECO:0000313" key="2">
    <source>
        <dbReference type="Proteomes" id="UP001560685"/>
    </source>
</evidence>
<accession>A0ABV3Z0X4</accession>
<keyword evidence="2" id="KW-1185">Reference proteome</keyword>
<reference evidence="1 2" key="1">
    <citation type="submission" date="2024-05" db="EMBL/GenBank/DDBJ databases">
        <title>Three bacterial strains, DH-69, EH-24, and ECK-19 isolated from coastal sediments.</title>
        <authorList>
            <person name="Ye Y.-Q."/>
            <person name="Du Z.-J."/>
        </authorList>
    </citation>
    <scope>NUCLEOTIDE SEQUENCE [LARGE SCALE GENOMIC DNA]</scope>
    <source>
        <strain evidence="1 2">ECK-19</strain>
    </source>
</reference>
<dbReference type="Proteomes" id="UP001560685">
    <property type="component" value="Unassembled WGS sequence"/>
</dbReference>
<sequence>MPVAVVILKNAIPAIVEERDDAALLKRLKDIPELPDFSTVNEARGHLAKLPFPSGWFDSVAEAQLYAKQDEPE</sequence>
<dbReference type="EMBL" id="JBEHZE010000001">
    <property type="protein sequence ID" value="MEX6632168.1"/>
    <property type="molecule type" value="Genomic_DNA"/>
</dbReference>
<evidence type="ECO:0000313" key="1">
    <source>
        <dbReference type="EMBL" id="MEX6632168.1"/>
    </source>
</evidence>
<proteinExistence type="predicted"/>
<gene>
    <name evidence="1" type="ORF">ABFZ84_01270</name>
</gene>
<protein>
    <submittedName>
        <fullName evidence="1">Uncharacterized protein</fullName>
    </submittedName>
</protein>
<organism evidence="1 2">
    <name type="scientific">Hyphococcus lacteus</name>
    <dbReference type="NCBI Taxonomy" id="3143536"/>
    <lineage>
        <taxon>Bacteria</taxon>
        <taxon>Pseudomonadati</taxon>
        <taxon>Pseudomonadota</taxon>
        <taxon>Alphaproteobacteria</taxon>
        <taxon>Parvularculales</taxon>
        <taxon>Parvularculaceae</taxon>
        <taxon>Hyphococcus</taxon>
    </lineage>
</organism>